<reference evidence="2 3" key="1">
    <citation type="journal article" date="2010" name="J. Bacteriol.">
        <title>The genetic basis of laboratory adaptation in Caulobacter crescentus.</title>
        <authorList>
            <person name="Marks M.E."/>
            <person name="Castro-Rojas C.M."/>
            <person name="Teiling C."/>
            <person name="Du L."/>
            <person name="Kapatral V."/>
            <person name="Walunas T.L."/>
            <person name="Crosson S."/>
        </authorList>
    </citation>
    <scope>NUCLEOTIDE SEQUENCE [LARGE SCALE GENOMIC DNA]</scope>
    <source>
        <strain evidence="3">NA1000 / CB15N</strain>
    </source>
</reference>
<keyword evidence="1" id="KW-1133">Transmembrane helix</keyword>
<dbReference type="AlphaFoldDB" id="A0A0H3C8C1"/>
<gene>
    <name evidence="2" type="ordered locus">CCNA_02147</name>
</gene>
<dbReference type="EMBL" id="CP001340">
    <property type="protein sequence ID" value="ACL95612.1"/>
    <property type="molecule type" value="Genomic_DNA"/>
</dbReference>
<organism evidence="2 3">
    <name type="scientific">Caulobacter vibrioides (strain NA1000 / CB15N)</name>
    <name type="common">Caulobacter crescentus</name>
    <dbReference type="NCBI Taxonomy" id="565050"/>
    <lineage>
        <taxon>Bacteria</taxon>
        <taxon>Pseudomonadati</taxon>
        <taxon>Pseudomonadota</taxon>
        <taxon>Alphaproteobacteria</taxon>
        <taxon>Caulobacterales</taxon>
        <taxon>Caulobacteraceae</taxon>
        <taxon>Caulobacter</taxon>
    </lineage>
</organism>
<keyword evidence="1" id="KW-0812">Transmembrane</keyword>
<proteinExistence type="predicted"/>
<keyword evidence="1" id="KW-0472">Membrane</keyword>
<keyword evidence="3" id="KW-1185">Reference proteome</keyword>
<feature type="transmembrane region" description="Helical" evidence="1">
    <location>
        <begin position="16"/>
        <end position="36"/>
    </location>
</feature>
<sequence>MLVGGKFLFQFPSGSAVALATLAWLVTLALTWYWLWSVAVSKALAKAVAFSCLLVVAAAMSFALQNNTLAGQWTRWGMLVCYGIAIRIVSGGADEIRSRRRMRSIDERR</sequence>
<evidence type="ECO:0000313" key="3">
    <source>
        <dbReference type="Proteomes" id="UP000001364"/>
    </source>
</evidence>
<dbReference type="HOGENOM" id="CLU_2179098_0_0_5"/>
<dbReference type="KEGG" id="ccs:CCNA_02147"/>
<dbReference type="GeneID" id="7330453"/>
<evidence type="ECO:0000256" key="1">
    <source>
        <dbReference type="SAM" id="Phobius"/>
    </source>
</evidence>
<dbReference type="Proteomes" id="UP000001364">
    <property type="component" value="Chromosome"/>
</dbReference>
<dbReference type="RefSeq" id="WP_012640399.1">
    <property type="nucleotide sequence ID" value="NC_011916.1"/>
</dbReference>
<dbReference type="RefSeq" id="YP_002517520.1">
    <property type="nucleotide sequence ID" value="NC_011916.1"/>
</dbReference>
<name>A0A0H3C8C1_CAUVN</name>
<evidence type="ECO:0000313" key="2">
    <source>
        <dbReference type="EMBL" id="ACL95612.1"/>
    </source>
</evidence>
<feature type="transmembrane region" description="Helical" evidence="1">
    <location>
        <begin position="43"/>
        <end position="64"/>
    </location>
</feature>
<accession>A0A0H3C8C1</accession>
<feature type="transmembrane region" description="Helical" evidence="1">
    <location>
        <begin position="76"/>
        <end position="93"/>
    </location>
</feature>
<protein>
    <submittedName>
        <fullName evidence="2">Uncharacterized protein</fullName>
    </submittedName>
</protein>